<dbReference type="RefSeq" id="WP_283755231.1">
    <property type="nucleotide sequence ID" value="NZ_JAQOSP010000116.1"/>
</dbReference>
<name>A0ABT7AX39_9CYAN</name>
<protein>
    <submittedName>
        <fullName evidence="1">Uncharacterized protein</fullName>
    </submittedName>
</protein>
<comment type="caution">
    <text evidence="1">The sequence shown here is derived from an EMBL/GenBank/DDBJ whole genome shotgun (WGS) entry which is preliminary data.</text>
</comment>
<organism evidence="1 2">
    <name type="scientific">Roseofilum acuticapitatum BLCC-M154</name>
    <dbReference type="NCBI Taxonomy" id="3022444"/>
    <lineage>
        <taxon>Bacteria</taxon>
        <taxon>Bacillati</taxon>
        <taxon>Cyanobacteriota</taxon>
        <taxon>Cyanophyceae</taxon>
        <taxon>Desertifilales</taxon>
        <taxon>Desertifilaceae</taxon>
        <taxon>Roseofilum</taxon>
        <taxon>Roseofilum acuticapitatum</taxon>
    </lineage>
</organism>
<sequence>MSGSEWEGEMVTSLSTPNQLLFFEGEPCNVTYQDRLGKYQDQTHQVVLPKV</sequence>
<reference evidence="1 2" key="1">
    <citation type="submission" date="2023-01" db="EMBL/GenBank/DDBJ databases">
        <title>Novel diversity within Roseofilum (Cyanobacteria; Desertifilaceae) from marine benthic mats with descriptions of four novel species.</title>
        <authorList>
            <person name="Wang Y."/>
            <person name="Berthold D.E."/>
            <person name="Hu J."/>
            <person name="Lefler F.W."/>
            <person name="Laughinghouse H.D. IV."/>
        </authorList>
    </citation>
    <scope>NUCLEOTIDE SEQUENCE [LARGE SCALE GENOMIC DNA]</scope>
    <source>
        <strain evidence="1 2">BLCC-M154</strain>
    </source>
</reference>
<accession>A0ABT7AX39</accession>
<gene>
    <name evidence="1" type="ORF">PMG71_18770</name>
</gene>
<dbReference type="EMBL" id="JAQOSP010000116">
    <property type="protein sequence ID" value="MDJ1171478.1"/>
    <property type="molecule type" value="Genomic_DNA"/>
</dbReference>
<dbReference type="Proteomes" id="UP001235303">
    <property type="component" value="Unassembled WGS sequence"/>
</dbReference>
<evidence type="ECO:0000313" key="2">
    <source>
        <dbReference type="Proteomes" id="UP001235303"/>
    </source>
</evidence>
<evidence type="ECO:0000313" key="1">
    <source>
        <dbReference type="EMBL" id="MDJ1171478.1"/>
    </source>
</evidence>
<proteinExistence type="predicted"/>
<keyword evidence="2" id="KW-1185">Reference proteome</keyword>